<reference evidence="2" key="1">
    <citation type="submission" date="2020-11" db="EMBL/GenBank/DDBJ databases">
        <authorList>
            <consortium name="DOE Joint Genome Institute"/>
            <person name="Ahrendt S."/>
            <person name="Riley R."/>
            <person name="Andreopoulos W."/>
            <person name="Labutti K."/>
            <person name="Pangilinan J."/>
            <person name="Ruiz-Duenas F.J."/>
            <person name="Barrasa J.M."/>
            <person name="Sanchez-Garcia M."/>
            <person name="Camarero S."/>
            <person name="Miyauchi S."/>
            <person name="Serrano A."/>
            <person name="Linde D."/>
            <person name="Babiker R."/>
            <person name="Drula E."/>
            <person name="Ayuso-Fernandez I."/>
            <person name="Pacheco R."/>
            <person name="Padilla G."/>
            <person name="Ferreira P."/>
            <person name="Barriuso J."/>
            <person name="Kellner H."/>
            <person name="Castanera R."/>
            <person name="Alfaro M."/>
            <person name="Ramirez L."/>
            <person name="Pisabarro A.G."/>
            <person name="Kuo A."/>
            <person name="Tritt A."/>
            <person name="Lipzen A."/>
            <person name="He G."/>
            <person name="Yan M."/>
            <person name="Ng V."/>
            <person name="Cullen D."/>
            <person name="Martin F."/>
            <person name="Rosso M.-N."/>
            <person name="Henrissat B."/>
            <person name="Hibbett D."/>
            <person name="Martinez A.T."/>
            <person name="Grigoriev I.V."/>
        </authorList>
    </citation>
    <scope>NUCLEOTIDE SEQUENCE</scope>
    <source>
        <strain evidence="2">AH 40177</strain>
    </source>
</reference>
<keyword evidence="1" id="KW-1133">Transmembrane helix</keyword>
<dbReference type="OrthoDB" id="2662502at2759"/>
<protein>
    <submittedName>
        <fullName evidence="2">Uncharacterized protein</fullName>
    </submittedName>
</protein>
<organism evidence="2 3">
    <name type="scientific">Rhodocollybia butyracea</name>
    <dbReference type="NCBI Taxonomy" id="206335"/>
    <lineage>
        <taxon>Eukaryota</taxon>
        <taxon>Fungi</taxon>
        <taxon>Dikarya</taxon>
        <taxon>Basidiomycota</taxon>
        <taxon>Agaricomycotina</taxon>
        <taxon>Agaricomycetes</taxon>
        <taxon>Agaricomycetidae</taxon>
        <taxon>Agaricales</taxon>
        <taxon>Marasmiineae</taxon>
        <taxon>Omphalotaceae</taxon>
        <taxon>Rhodocollybia</taxon>
    </lineage>
</organism>
<feature type="transmembrane region" description="Helical" evidence="1">
    <location>
        <begin position="236"/>
        <end position="253"/>
    </location>
</feature>
<proteinExistence type="predicted"/>
<dbReference type="Pfam" id="PF20414">
    <property type="entry name" value="DUF6698"/>
    <property type="match status" value="2"/>
</dbReference>
<accession>A0A9P5TXA6</accession>
<sequence length="254" mass="28464">GAKNARGDDISRMKRQVAAFLNFRPLGQKADPLLNPETRIHRGFNHDLTGKLICPIHLDWSDPLYVFLLSSILDHHSMILLAALVNLSGTSQSELTTLSSYEPSTGMKRAISEMSNVAFSKGYFASDKDGNASVPAPQRKKAKRSTRKCIADILNMTQVTARSIAYCAVMVSLYIFSIIVDSCSFLKLRFALSPVEIWGKDESFNYEGLYNTILDYFECPEPGSVGADHANDLLKWWNVYVSYVFLFAFHSLFL</sequence>
<evidence type="ECO:0000313" key="3">
    <source>
        <dbReference type="Proteomes" id="UP000772434"/>
    </source>
</evidence>
<comment type="caution">
    <text evidence="2">The sequence shown here is derived from an EMBL/GenBank/DDBJ whole genome shotgun (WGS) entry which is preliminary data.</text>
</comment>
<keyword evidence="1" id="KW-0472">Membrane</keyword>
<name>A0A9P5TXA6_9AGAR</name>
<gene>
    <name evidence="2" type="ORF">BDP27DRAFT_1242380</name>
</gene>
<evidence type="ECO:0000313" key="2">
    <source>
        <dbReference type="EMBL" id="KAF9056746.1"/>
    </source>
</evidence>
<feature type="transmembrane region" description="Helical" evidence="1">
    <location>
        <begin position="163"/>
        <end position="180"/>
    </location>
</feature>
<dbReference type="InterPro" id="IPR046521">
    <property type="entry name" value="DUF6698"/>
</dbReference>
<keyword evidence="3" id="KW-1185">Reference proteome</keyword>
<dbReference type="AlphaFoldDB" id="A0A9P5TXA6"/>
<dbReference type="EMBL" id="JADNRY010000435">
    <property type="protein sequence ID" value="KAF9056746.1"/>
    <property type="molecule type" value="Genomic_DNA"/>
</dbReference>
<keyword evidence="1" id="KW-0812">Transmembrane</keyword>
<feature type="non-terminal residue" evidence="2">
    <location>
        <position position="1"/>
    </location>
</feature>
<dbReference type="Proteomes" id="UP000772434">
    <property type="component" value="Unassembled WGS sequence"/>
</dbReference>
<evidence type="ECO:0000256" key="1">
    <source>
        <dbReference type="SAM" id="Phobius"/>
    </source>
</evidence>